<dbReference type="InterPro" id="IPR036623">
    <property type="entry name" value="Hemimethylated_DNA-bd_sf"/>
</dbReference>
<proteinExistence type="predicted"/>
<dbReference type="Proteomes" id="UP000325187">
    <property type="component" value="Unassembled WGS sequence"/>
</dbReference>
<dbReference type="PANTHER" id="PTHR48439">
    <property type="entry name" value="HEMIMETHYLATED DNA-BINDING DOMAIN-CONTAINING PROTEIN"/>
    <property type="match status" value="1"/>
</dbReference>
<keyword evidence="4" id="KW-0238">DNA-binding</keyword>
<dbReference type="InterPro" id="IPR011722">
    <property type="entry name" value="Hemimethylated_DNA-bd_dom"/>
</dbReference>
<feature type="domain" description="Hemimethylated DNA-binding" evidence="3">
    <location>
        <begin position="8"/>
        <end position="110"/>
    </location>
</feature>
<dbReference type="SMART" id="SM00992">
    <property type="entry name" value="YccV-like"/>
    <property type="match status" value="1"/>
</dbReference>
<evidence type="ECO:0000256" key="1">
    <source>
        <dbReference type="NCBIfam" id="TIGR02097"/>
    </source>
</evidence>
<comment type="caution">
    <text evidence="4">The sequence shown here is derived from an EMBL/GenBank/DDBJ whole genome shotgun (WGS) entry which is preliminary data.</text>
</comment>
<dbReference type="Gene3D" id="2.30.30.390">
    <property type="entry name" value="Hemimethylated DNA-binding domain"/>
    <property type="match status" value="1"/>
</dbReference>
<evidence type="ECO:0000259" key="3">
    <source>
        <dbReference type="SMART" id="SM00992"/>
    </source>
</evidence>
<dbReference type="AlphaFoldDB" id="A0A5A7MY82"/>
<protein>
    <recommendedName>
        <fullName evidence="1">Heat shock protein HspQ</fullName>
    </recommendedName>
</protein>
<evidence type="ECO:0000256" key="2">
    <source>
        <dbReference type="SAM" id="MobiDB-lite"/>
    </source>
</evidence>
<dbReference type="RefSeq" id="WP_210432308.1">
    <property type="nucleotide sequence ID" value="NZ_BKCM01000004.1"/>
</dbReference>
<feature type="compositionally biased region" description="Polar residues" evidence="2">
    <location>
        <begin position="100"/>
        <end position="114"/>
    </location>
</feature>
<sequence length="114" mass="13098">MAMAELPKARFSIGQVVRHRVFGYRGLIFDVDPFFSSSADWYEDAMAARHQDCGPQKNSPWYHVMVDGADHVIYVAERNLMASEKSDDPIQHPLVPEFFTSRQPGQYSRRSPHN</sequence>
<evidence type="ECO:0000313" key="5">
    <source>
        <dbReference type="Proteomes" id="UP000325187"/>
    </source>
</evidence>
<dbReference type="PANTHER" id="PTHR48439:SF1">
    <property type="entry name" value="HEMIMETHYLATED DNA-BINDING DOMAIN-CONTAINING PROTEIN"/>
    <property type="match status" value="1"/>
</dbReference>
<feature type="region of interest" description="Disordered" evidence="2">
    <location>
        <begin position="85"/>
        <end position="114"/>
    </location>
</feature>
<dbReference type="InterPro" id="IPR053189">
    <property type="entry name" value="Clp_protease_adapter_ClpF"/>
</dbReference>
<dbReference type="SUPFAM" id="SSF141255">
    <property type="entry name" value="YccV-like"/>
    <property type="match status" value="1"/>
</dbReference>
<reference evidence="4 5" key="1">
    <citation type="submission" date="2019-09" db="EMBL/GenBank/DDBJ databases">
        <title>NBRP : Genome information of microbial organism related human and environment.</title>
        <authorList>
            <person name="Hattori M."/>
            <person name="Oshima K."/>
            <person name="Inaba H."/>
            <person name="Suda W."/>
            <person name="Sakamoto M."/>
            <person name="Iino T."/>
            <person name="Kitahara M."/>
            <person name="Oshida Y."/>
            <person name="Iida T."/>
            <person name="Kudo T."/>
            <person name="Itoh T."/>
            <person name="Ohkuma M."/>
        </authorList>
    </citation>
    <scope>NUCLEOTIDE SEQUENCE [LARGE SCALE GENOMIC DNA]</scope>
    <source>
        <strain evidence="4 5">Mie-1</strain>
    </source>
</reference>
<name>A0A5A7MY82_9PROT</name>
<keyword evidence="5" id="KW-1185">Reference proteome</keyword>
<organism evidence="4 5">
    <name type="scientific">Iodidimonas gelatinilytica</name>
    <dbReference type="NCBI Taxonomy" id="1236966"/>
    <lineage>
        <taxon>Bacteria</taxon>
        <taxon>Pseudomonadati</taxon>
        <taxon>Pseudomonadota</taxon>
        <taxon>Alphaproteobacteria</taxon>
        <taxon>Iodidimonadales</taxon>
        <taxon>Iodidimonadaceae</taxon>
        <taxon>Iodidimonas</taxon>
    </lineage>
</organism>
<dbReference type="NCBIfam" id="TIGR02097">
    <property type="entry name" value="yccV"/>
    <property type="match status" value="1"/>
</dbReference>
<dbReference type="EMBL" id="BKCM01000004">
    <property type="protein sequence ID" value="GER00385.1"/>
    <property type="molecule type" value="Genomic_DNA"/>
</dbReference>
<accession>A0A5A7MY82</accession>
<dbReference type="Pfam" id="PF08755">
    <property type="entry name" value="YccV-like"/>
    <property type="match status" value="1"/>
</dbReference>
<gene>
    <name evidence="4" type="ORF">JCM17845_10080</name>
</gene>
<evidence type="ECO:0000313" key="4">
    <source>
        <dbReference type="EMBL" id="GER00385.1"/>
    </source>
</evidence>
<dbReference type="GO" id="GO:0003677">
    <property type="term" value="F:DNA binding"/>
    <property type="evidence" value="ECO:0007669"/>
    <property type="project" value="UniProtKB-UniRule"/>
</dbReference>